<feature type="compositionally biased region" description="Low complexity" evidence="1">
    <location>
        <begin position="341"/>
        <end position="407"/>
    </location>
</feature>
<dbReference type="AlphaFoldDB" id="A0A5C6DW83"/>
<feature type="region of interest" description="Disordered" evidence="1">
    <location>
        <begin position="527"/>
        <end position="547"/>
    </location>
</feature>
<comment type="caution">
    <text evidence="2">The sequence shown here is derived from an EMBL/GenBank/DDBJ whole genome shotgun (WGS) entry which is preliminary data.</text>
</comment>
<dbReference type="Proteomes" id="UP000319143">
    <property type="component" value="Unassembled WGS sequence"/>
</dbReference>
<dbReference type="RefSeq" id="WP_146526065.1">
    <property type="nucleotide sequence ID" value="NZ_SJPV01000003.1"/>
</dbReference>
<feature type="compositionally biased region" description="Low complexity" evidence="1">
    <location>
        <begin position="486"/>
        <end position="500"/>
    </location>
</feature>
<evidence type="ECO:0000313" key="3">
    <source>
        <dbReference type="Proteomes" id="UP000319143"/>
    </source>
</evidence>
<feature type="compositionally biased region" description="Acidic residues" evidence="1">
    <location>
        <begin position="446"/>
        <end position="458"/>
    </location>
</feature>
<reference evidence="2 3" key="1">
    <citation type="submission" date="2019-02" db="EMBL/GenBank/DDBJ databases">
        <title>Deep-cultivation of Planctomycetes and their phenomic and genomic characterization uncovers novel biology.</title>
        <authorList>
            <person name="Wiegand S."/>
            <person name="Jogler M."/>
            <person name="Boedeker C."/>
            <person name="Pinto D."/>
            <person name="Vollmers J."/>
            <person name="Rivas-Marin E."/>
            <person name="Kohn T."/>
            <person name="Peeters S.H."/>
            <person name="Heuer A."/>
            <person name="Rast P."/>
            <person name="Oberbeckmann S."/>
            <person name="Bunk B."/>
            <person name="Jeske O."/>
            <person name="Meyerdierks A."/>
            <person name="Storesund J.E."/>
            <person name="Kallscheuer N."/>
            <person name="Luecker S."/>
            <person name="Lage O.M."/>
            <person name="Pohl T."/>
            <person name="Merkel B.J."/>
            <person name="Hornburger P."/>
            <person name="Mueller R.-W."/>
            <person name="Bruemmer F."/>
            <person name="Labrenz M."/>
            <person name="Spormann A.M."/>
            <person name="Op Den Camp H."/>
            <person name="Overmann J."/>
            <person name="Amann R."/>
            <person name="Jetten M.S.M."/>
            <person name="Mascher T."/>
            <person name="Medema M.H."/>
            <person name="Devos D.P."/>
            <person name="Kaster A.-K."/>
            <person name="Ovreas L."/>
            <person name="Rohde M."/>
            <person name="Galperin M.Y."/>
            <person name="Jogler C."/>
        </authorList>
    </citation>
    <scope>NUCLEOTIDE SEQUENCE [LARGE SCALE GENOMIC DNA]</scope>
    <source>
        <strain evidence="2 3">Poly41</strain>
    </source>
</reference>
<feature type="compositionally biased region" description="Low complexity" evidence="1">
    <location>
        <begin position="429"/>
        <end position="445"/>
    </location>
</feature>
<dbReference type="EMBL" id="SJPV01000003">
    <property type="protein sequence ID" value="TWU39316.1"/>
    <property type="molecule type" value="Genomic_DNA"/>
</dbReference>
<gene>
    <name evidence="2" type="ORF">Poly41_21400</name>
</gene>
<proteinExistence type="predicted"/>
<keyword evidence="3" id="KW-1185">Reference proteome</keyword>
<evidence type="ECO:0000256" key="1">
    <source>
        <dbReference type="SAM" id="MobiDB-lite"/>
    </source>
</evidence>
<accession>A0A5C6DW83</accession>
<feature type="region of interest" description="Disordered" evidence="1">
    <location>
        <begin position="341"/>
        <end position="507"/>
    </location>
</feature>
<organism evidence="2 3">
    <name type="scientific">Novipirellula artificiosorum</name>
    <dbReference type="NCBI Taxonomy" id="2528016"/>
    <lineage>
        <taxon>Bacteria</taxon>
        <taxon>Pseudomonadati</taxon>
        <taxon>Planctomycetota</taxon>
        <taxon>Planctomycetia</taxon>
        <taxon>Pirellulales</taxon>
        <taxon>Pirellulaceae</taxon>
        <taxon>Novipirellula</taxon>
    </lineage>
</organism>
<dbReference type="OrthoDB" id="291690at2"/>
<name>A0A5C6DW83_9BACT</name>
<evidence type="ECO:0000313" key="2">
    <source>
        <dbReference type="EMBL" id="TWU39316.1"/>
    </source>
</evidence>
<sequence length="547" mass="57811">MTARRVNPGDPLKIKAAEYNRLLRAADAVAQSRFDGAAPRQDRLHLNASVLRVYNDSDVTIPIGGNVAMESVIPDPDTDVVKAARDTTLRVVVPNGESYRGKIAVAVEPIAPGRIGRVVVDGVAVAQVNVIESWHNMADLSGSVSDLRSAPDGTAQILWRRDPEQTGPQWAVVRIGNVHPSKYLAKVPSDGIPARVGSRTGQSQCELHHVNSDGDVVSVVDPSSNPITVSVRHYGTQPIRGSVGAETQYVGVTYDGRGSWLLEPPKQTLLCKPTKRIKAKSWGAARELRFGGTAWAPSGNIVSVYNVCDYALLTNQQIVCHFHEDTSSYLTIGCRCCDGSSSSSSSDSHSDSGSPSESSSSESDSSHSLSLSSSSEVSSSDSSQSTPSSSSEPSSHSTSDSSLSIDPSHSDSSKSGSESEPSESDSESGSDVGSHLGSESQSDSDQASDSDEPSDSESDYPSGSYRPSESERPSDSDGYSESYWTSDSNQNSDSNPPSDGSGSGSDDCHSVWVWSCGWELLNSDCDEVGEPPSESASYDGQVLEMAG</sequence>
<protein>
    <submittedName>
        <fullName evidence="2">Uncharacterized protein</fullName>
    </submittedName>
</protein>